<proteinExistence type="predicted"/>
<evidence type="ECO:0000259" key="7">
    <source>
        <dbReference type="Pfam" id="PF12340"/>
    </source>
</evidence>
<dbReference type="InterPro" id="IPR022099">
    <property type="entry name" value="DUF3638"/>
</dbReference>
<evidence type="ECO:0000313" key="10">
    <source>
        <dbReference type="EMBL" id="KDR74247.1"/>
    </source>
</evidence>
<name>A0A067SVZ8_GALM3</name>
<keyword evidence="6" id="KW-0788">Thiol protease</keyword>
<dbReference type="Pfam" id="PF12359">
    <property type="entry name" value="DUF3645"/>
    <property type="match status" value="1"/>
</dbReference>
<dbReference type="SUPFAM" id="SSF52540">
    <property type="entry name" value="P-loop containing nucleoside triphosphate hydrolases"/>
    <property type="match status" value="1"/>
</dbReference>
<dbReference type="EMBL" id="KL142383">
    <property type="protein sequence ID" value="KDR74247.1"/>
    <property type="molecule type" value="Genomic_DNA"/>
</dbReference>
<gene>
    <name evidence="10" type="ORF">GALMADRAFT_141321</name>
</gene>
<feature type="domain" description="DUF3645" evidence="8">
    <location>
        <begin position="2352"/>
        <end position="2384"/>
    </location>
</feature>
<evidence type="ECO:0000259" key="8">
    <source>
        <dbReference type="Pfam" id="PF12359"/>
    </source>
</evidence>
<sequence length="3102" mass="352372">MADLPPTPWSKRDLEYVLNHVFLPPKLSQEDDTEEEHDIVLSRLVYSFSRDFLSFLPQPQQKNWSVVINMLEALVNTTVVFDKSTVTKEILGLVDGEVLAFHIRAQNAALILRRKKDSIIFEAFEVSPPPDKTMGVKGKLICSYPGPAVELPLNVAQDPKFVEQLSSFLFNMDVDLLPDAAATTTKAGSTVPETRGTTHPRYITQLLIMILHGMGQEAKVKRIKKRIADDVCWLNTGNPWRRSSLWLVLRVAIQTTVDARQTYKEFMVFFQTGLLRLFLAHGFSSDLLHAARVKTIRRVHKLGTSASPRLVEEVEGVSQKIQQHLQAKWSEEQRLQAGSPYYIHNPSQAAIDQDITMSIQESRAYLTNVMHPDFCVNNITSFQPSNVPRLRDIDDFKSLRDGFANAIQDDPYIALADFELFVQERLDGWVTKNRHDESACQVLESCSQEYISTTELHYSTPEAKSLMLLTVMELWVAIDTVAIVHCPLLSKYSPEIPASILDPLLLRRAKPIERAARIERYLRSRHSNATVRHSIYNDNLDNAMFSVRYFQQSDSLQALKASIERVASNDRQEKLKELREMNAKHASRSAEISRLNCTCTYYWNSCYRCNLRKQVNNMDIDVHEWPLPARALEAEVVIFELNCPPVFAIWRTCTYQILRDYGMAHIPHQKFIPKALLENYDGLATWSKGGRSGRITLGSETTSFIRSHYRDVRLPAGEDSVCVKNGLRFRLYDTLKEEIVSSSFDLCLDSYCTLRLPNDGLYWHLQYAVTHTTHTHNETIVNQGDCPVNLSMHEQLAFSNLRCGSQLQWKNIARELRTNTLTFSREEVHSLLTQAAWQVGRLSDDGYTREWHSDLGVPEFGVVLTREAKDLLSRVAANWMERTTVKSIIYLISRLLVSSAEPQQEAYDLLRKARQVTHQWMRDIARRLQDATDDNEASVLQRRVCEIAATCRATFDVDLAHLDALLPKDDLMDDLAILVECSIMVHDNTPPNLGSQFLDFQRLLHRDRRLSHYLESPTIKLLHQSDQSGWRGLDTAIKSVWKEYRPRDKGWKQLPEPNSRWLMTLTTPLTGQQAQQVHYNMLSGKLLVDGKPLGRLPGEIVGHPIYRRIFGQKILDVIPAGLPGMDYATRSLIHGYQASFALRGSAGSRSLIIRAQHAGRVFELVPHDILRKDFPTLFVMEYAHWMDLQSGEVEFRPLDRPWEQSPENWRLLFSSTPNSCRMIYGSAGTRHLIDLRSGIFEDIAACIGPLEASEYLTAVYDAQSRAITIELPRLRLSFFLSDGKLESRNFQGMVIDEDQCTGTMIGLRNQLVLRHKEPTFASLPRSRFVLIPHGDVKFSRSEDLNHVRVEIDTRTRFMRQVTWHKYEVDTDLGLLVGNVSLTSRLFMIYLHALCSHPLPDPLTSQTGTNHALQQLGAAACYSFQKLTEADIELLRHIGGITPSRFYYPKHLISMQSIEWSPQLPALSQHGGFDSTVRSILDYARSLTIFVEAKNKGVDLAYQLIGNPFLMERAILKNVVYYEGGGGVPANLDRPYDSRDSPHVEDHDADGIEALNTSRLVHAWPVGLTRRLGPSELLETFKEWGSIGGPIANASLVYSREWLRVDLAAKWLTIYNLCRRRRDGQHVASKFEFLFSFAALAYSTPSARKLIPVLLAFATTPRSFACPPPHSSYSLADGITPVLERVRSTIASELHNLSNSPAGRLSPRRYETTGEFDERQANYYKATSKAKIQRIVDDLMAQPQPHIPNPFREADDSAWFNSASGIKEYFASCSRNADFCTFISQLTTALEPNYVVSPFVDIEISRFQFVTKIETSTSVRGDQSLTLENLLFDRTATPSSTPVFGSGAPTDLRQLREPIKNELNSLIAKFKSSRRSKLTELYSHRLEESQKKLHDQQTLIICLAYRDQCRDCLSCVLSTIHSDLAPSPRVEQMLENAGLWPPIHPRSLLHLLASTANIRLPPEWVESLTGFAQAYIEYQHSQRLVAYALREEVDNFYKELDNASFNELDAKENPDWLLIQIQGNFITRPIQSAVAREMITPSSGENTVLQLNMGEGKSHVIVPLVAAALADSHKLVRVVVLKPLAAQMFRLLVERLSGLTNRRIFYLPFSRDVKMDVEQIQRIRNLFEECTRSQGVLVAQPEHILSFRLMVIDRIISSGSPLDELAQKLYEAQEWLSSTSRNVLDESDELLHVRYQLIYTMYEQQQLDDGPDRWTTTQGILDLVHTHMNELHGLFPKEVELGKRHVEGAFSHARLLGTLSAQALVSRVAENVLDGALNSLNFVGLSTQPSLRSAILLFITNLAINDQTYHFIEDSYRNTGHWKGLLLLRGLLAHGILVYVLSQQRWRVDYGLDPERSLLAVPYRAKDMPSLRSEFGHPDVAVCLTCLSYYYGGLTASQVREGFKLLLKLDNPPLEYEKWVKRGGADIPSSLRQLIGVNMEDVQTFMDDVVPKFQHNQATIDFFLAQVVFPKEAKEFPFKLSTSGWDLVEEPQPKVDNFTTGFSGTNDNSDLLPTSITQSDPVNQAKTNALVLGYLLQPENDRYICAQTNDGQSCSAKEFLELLVKQPEEVRVLLDVGAQMLEMTNKELVKHWLSLKEDVGAGVFFDDEDSLAVLTRDEMVEPLHSSPFLQQLHHCVIYLDDAHTRGTDLKLPRNFRAAVTLGPKVTKDRLVQGCMRMRKLGHGQCIVFCAPPEIDRRIRDDQGIGSSCPVKSIHVLSWAMSQTCMDIEHHIPHWVQQGVDYNKRRTADKAFAASERADVNLLKNTWLQPAAQTLDEMYGRKTLMPSPYNVAVNEIPAMRERLQLLGVTTVRDAQMEEEQEREVSHELEQEIQMERPPRVKPAVHRLDPDVLRFVQQGIPPSSSTFFPLLTPLRSMTDSLSPLDPWSKQLLCTRDFMTTTMTGGEKAMLSDYLRPVNWIVSLMHRPGDKDGKTIFVVMSPFEVNALQQEFRKSNYVRLHMYAPRTTEAMKPFDDLAFYCVPPLPSSAPAPTPTLDVRCQLNIWAGQLYFDHYETYLQLCLLLGLATSETAGYGSIENDRFVPKEGRVGEMVDVCLFDRSPVALLKTLFGLRRKGMSYEMTHMGKVLHARLLVRRDFEMTDSGLE</sequence>
<dbReference type="InterPro" id="IPR027417">
    <property type="entry name" value="P-loop_NTPase"/>
</dbReference>
<evidence type="ECO:0000256" key="2">
    <source>
        <dbReference type="ARBA" id="ARBA00012759"/>
    </source>
</evidence>
<dbReference type="GO" id="GO:0006508">
    <property type="term" value="P:proteolysis"/>
    <property type="evidence" value="ECO:0007669"/>
    <property type="project" value="UniProtKB-KW"/>
</dbReference>
<evidence type="ECO:0000259" key="9">
    <source>
        <dbReference type="Pfam" id="PF20255"/>
    </source>
</evidence>
<evidence type="ECO:0000313" key="11">
    <source>
        <dbReference type="Proteomes" id="UP000027222"/>
    </source>
</evidence>
<comment type="catalytic activity">
    <reaction evidence="1">
        <text>Thiol-dependent hydrolysis of ester, thioester, amide, peptide and isopeptide bonds formed by the C-terminal Gly of ubiquitin (a 76-residue protein attached to proteins as an intracellular targeting signal).</text>
        <dbReference type="EC" id="3.4.19.12"/>
    </reaction>
</comment>
<evidence type="ECO:0000256" key="5">
    <source>
        <dbReference type="ARBA" id="ARBA00022801"/>
    </source>
</evidence>
<dbReference type="STRING" id="685588.A0A067SVZ8"/>
<keyword evidence="3" id="KW-0645">Protease</keyword>
<evidence type="ECO:0000256" key="6">
    <source>
        <dbReference type="ARBA" id="ARBA00022807"/>
    </source>
</evidence>
<feature type="domain" description="DUF6606" evidence="9">
    <location>
        <begin position="18"/>
        <end position="275"/>
    </location>
</feature>
<evidence type="ECO:0000256" key="3">
    <source>
        <dbReference type="ARBA" id="ARBA00022670"/>
    </source>
</evidence>
<dbReference type="OrthoDB" id="3182339at2759"/>
<keyword evidence="4" id="KW-0833">Ubl conjugation pathway</keyword>
<dbReference type="PANTHER" id="PTHR13367">
    <property type="entry name" value="UBIQUITIN THIOESTERASE"/>
    <property type="match status" value="1"/>
</dbReference>
<accession>A0A067SVZ8</accession>
<dbReference type="InterPro" id="IPR022105">
    <property type="entry name" value="DUF3645"/>
</dbReference>
<dbReference type="Pfam" id="PF12340">
    <property type="entry name" value="DUF3638"/>
    <property type="match status" value="1"/>
</dbReference>
<dbReference type="PANTHER" id="PTHR13367:SF33">
    <property type="entry name" value="P-LOOP CONTAINING NUCLEOSIDE TRIPHOSPHATE HYDROLASE PROTEIN"/>
    <property type="match status" value="1"/>
</dbReference>
<dbReference type="InterPro" id="IPR051346">
    <property type="entry name" value="OTU_Deubiquitinase"/>
</dbReference>
<dbReference type="EC" id="3.4.19.12" evidence="2"/>
<dbReference type="Gene3D" id="3.40.50.300">
    <property type="entry name" value="P-loop containing nucleotide triphosphate hydrolases"/>
    <property type="match status" value="1"/>
</dbReference>
<evidence type="ECO:0000256" key="4">
    <source>
        <dbReference type="ARBA" id="ARBA00022786"/>
    </source>
</evidence>
<dbReference type="Pfam" id="PF20255">
    <property type="entry name" value="DUF6606"/>
    <property type="match status" value="1"/>
</dbReference>
<evidence type="ECO:0000256" key="1">
    <source>
        <dbReference type="ARBA" id="ARBA00000707"/>
    </source>
</evidence>
<dbReference type="GO" id="GO:0004843">
    <property type="term" value="F:cysteine-type deubiquitinase activity"/>
    <property type="evidence" value="ECO:0007669"/>
    <property type="project" value="UniProtKB-EC"/>
</dbReference>
<keyword evidence="5" id="KW-0378">Hydrolase</keyword>
<organism evidence="10 11">
    <name type="scientific">Galerina marginata (strain CBS 339.88)</name>
    <dbReference type="NCBI Taxonomy" id="685588"/>
    <lineage>
        <taxon>Eukaryota</taxon>
        <taxon>Fungi</taxon>
        <taxon>Dikarya</taxon>
        <taxon>Basidiomycota</taxon>
        <taxon>Agaricomycotina</taxon>
        <taxon>Agaricomycetes</taxon>
        <taxon>Agaricomycetidae</taxon>
        <taxon>Agaricales</taxon>
        <taxon>Agaricineae</taxon>
        <taxon>Strophariaceae</taxon>
        <taxon>Galerina</taxon>
    </lineage>
</organism>
<dbReference type="HOGENOM" id="CLU_000211_1_0_1"/>
<feature type="domain" description="DUF3638" evidence="7">
    <location>
        <begin position="2006"/>
        <end position="2230"/>
    </location>
</feature>
<protein>
    <recommendedName>
        <fullName evidence="2">ubiquitinyl hydrolase 1</fullName>
        <ecNumber evidence="2">3.4.19.12</ecNumber>
    </recommendedName>
</protein>
<dbReference type="InterPro" id="IPR046541">
    <property type="entry name" value="DUF6606"/>
</dbReference>
<reference evidence="11" key="1">
    <citation type="journal article" date="2014" name="Proc. Natl. Acad. Sci. U.S.A.">
        <title>Extensive sampling of basidiomycete genomes demonstrates inadequacy of the white-rot/brown-rot paradigm for wood decay fungi.</title>
        <authorList>
            <person name="Riley R."/>
            <person name="Salamov A.A."/>
            <person name="Brown D.W."/>
            <person name="Nagy L.G."/>
            <person name="Floudas D."/>
            <person name="Held B.W."/>
            <person name="Levasseur A."/>
            <person name="Lombard V."/>
            <person name="Morin E."/>
            <person name="Otillar R."/>
            <person name="Lindquist E.A."/>
            <person name="Sun H."/>
            <person name="LaButti K.M."/>
            <person name="Schmutz J."/>
            <person name="Jabbour D."/>
            <person name="Luo H."/>
            <person name="Baker S.E."/>
            <person name="Pisabarro A.G."/>
            <person name="Walton J.D."/>
            <person name="Blanchette R.A."/>
            <person name="Henrissat B."/>
            <person name="Martin F."/>
            <person name="Cullen D."/>
            <person name="Hibbett D.S."/>
            <person name="Grigoriev I.V."/>
        </authorList>
    </citation>
    <scope>NUCLEOTIDE SEQUENCE [LARGE SCALE GENOMIC DNA]</scope>
    <source>
        <strain evidence="11">CBS 339.88</strain>
    </source>
</reference>
<keyword evidence="11" id="KW-1185">Reference proteome</keyword>
<dbReference type="Proteomes" id="UP000027222">
    <property type="component" value="Unassembled WGS sequence"/>
</dbReference>